<dbReference type="OrthoDB" id="5804602at2759"/>
<dbReference type="Proteomes" id="UP000274756">
    <property type="component" value="Unassembled WGS sequence"/>
</dbReference>
<reference evidence="2 4" key="2">
    <citation type="submission" date="2018-11" db="EMBL/GenBank/DDBJ databases">
        <authorList>
            <consortium name="Pathogen Informatics"/>
        </authorList>
    </citation>
    <scope>NUCLEOTIDE SEQUENCE [LARGE SCALE GENOMIC DNA]</scope>
</reference>
<keyword evidence="4" id="KW-1185">Reference proteome</keyword>
<gene>
    <name evidence="2" type="ORF">DME_LOCUS1408</name>
</gene>
<proteinExistence type="predicted"/>
<evidence type="ECO:0000256" key="1">
    <source>
        <dbReference type="SAM" id="MobiDB-lite"/>
    </source>
</evidence>
<dbReference type="WBParaSite" id="DME_0000679401-mRNA-1">
    <property type="protein sequence ID" value="DME_0000679401-mRNA-1"/>
    <property type="gene ID" value="DME_0000679401"/>
</dbReference>
<evidence type="ECO:0000313" key="3">
    <source>
        <dbReference type="Proteomes" id="UP000038040"/>
    </source>
</evidence>
<dbReference type="AlphaFoldDB" id="A0A0N4UH02"/>
<accession>A0A0N4UH02</accession>
<name>A0A0N4UH02_DRAME</name>
<reference evidence="5" key="1">
    <citation type="submission" date="2017-02" db="UniProtKB">
        <authorList>
            <consortium name="WormBaseParasite"/>
        </authorList>
    </citation>
    <scope>IDENTIFICATION</scope>
</reference>
<protein>
    <submittedName>
        <fullName evidence="5">BZIP domain-containing protein</fullName>
    </submittedName>
</protein>
<feature type="compositionally biased region" description="Basic and acidic residues" evidence="1">
    <location>
        <begin position="306"/>
        <end position="319"/>
    </location>
</feature>
<sequence>MFKNIFRPRKFNKENEELFLEHTKSNTPISQNLREEKDEHLKDENYSNERVSPADLCRISAANTFSPYDIVTRGRYQRNAYSCYEDSARRDSYHERHSHINRFLTANAVQIPKRFEQTISRGSYLSPEYENYATSTRRLSRDLDDSEAESFNSERIIKELRAELRASNDRKNYYKDLYKRERRDRIKDRELRDMIEKRLMEDLRTREIECNNYILHIKSLEQELQLHAGYSRYLRDNEVFRVPHFCTPSTSNTTSTLAGAGEALSSTSELFHSNKNRIFMQSTNDLPDETKVFRQLDEIISIECPRDVSHESSSEHPENLEVPNETMLEDDKQSDHGYGTTSECASEVRNIRRVHSDSDIVVSPKRFMCSTSRK</sequence>
<feature type="region of interest" description="Disordered" evidence="1">
    <location>
        <begin position="306"/>
        <end position="344"/>
    </location>
</feature>
<evidence type="ECO:0000313" key="2">
    <source>
        <dbReference type="EMBL" id="VDN51435.1"/>
    </source>
</evidence>
<dbReference type="EMBL" id="UYYG01000020">
    <property type="protein sequence ID" value="VDN51435.1"/>
    <property type="molecule type" value="Genomic_DNA"/>
</dbReference>
<organism evidence="3 5">
    <name type="scientific">Dracunculus medinensis</name>
    <name type="common">Guinea worm</name>
    <dbReference type="NCBI Taxonomy" id="318479"/>
    <lineage>
        <taxon>Eukaryota</taxon>
        <taxon>Metazoa</taxon>
        <taxon>Ecdysozoa</taxon>
        <taxon>Nematoda</taxon>
        <taxon>Chromadorea</taxon>
        <taxon>Rhabditida</taxon>
        <taxon>Spirurina</taxon>
        <taxon>Dracunculoidea</taxon>
        <taxon>Dracunculidae</taxon>
        <taxon>Dracunculus</taxon>
    </lineage>
</organism>
<evidence type="ECO:0000313" key="5">
    <source>
        <dbReference type="WBParaSite" id="DME_0000679401-mRNA-1"/>
    </source>
</evidence>
<evidence type="ECO:0000313" key="4">
    <source>
        <dbReference type="Proteomes" id="UP000274756"/>
    </source>
</evidence>
<dbReference type="Proteomes" id="UP000038040">
    <property type="component" value="Unplaced"/>
</dbReference>